<gene>
    <name evidence="1" type="ORF">HMPREF0758_3949</name>
</gene>
<dbReference type="AlphaFoldDB" id="D4E6Z9"/>
<evidence type="ECO:0000313" key="1">
    <source>
        <dbReference type="EMBL" id="EFE94375.1"/>
    </source>
</evidence>
<name>D4E6Z9_SEROD</name>
<comment type="caution">
    <text evidence="1">The sequence shown here is derived from an EMBL/GenBank/DDBJ whole genome shotgun (WGS) entry which is preliminary data.</text>
</comment>
<proteinExistence type="predicted"/>
<organism evidence="1 2">
    <name type="scientific">Serratia odorifera DSM 4582</name>
    <dbReference type="NCBI Taxonomy" id="667129"/>
    <lineage>
        <taxon>Bacteria</taxon>
        <taxon>Pseudomonadati</taxon>
        <taxon>Pseudomonadota</taxon>
        <taxon>Gammaproteobacteria</taxon>
        <taxon>Enterobacterales</taxon>
        <taxon>Yersiniaceae</taxon>
        <taxon>Serratia</taxon>
    </lineage>
</organism>
<reference evidence="1 2" key="1">
    <citation type="submission" date="2010-01" db="EMBL/GenBank/DDBJ databases">
        <authorList>
            <person name="Muzny D."/>
            <person name="Qin X."/>
            <person name="Deng J."/>
            <person name="Jiang H."/>
            <person name="Liu Y."/>
            <person name="Qu J."/>
            <person name="Song X.-Z."/>
            <person name="Zhang L."/>
            <person name="Thornton R."/>
            <person name="Coyle M."/>
            <person name="Francisco L."/>
            <person name="Jackson L."/>
            <person name="Javaid M."/>
            <person name="Korchina V."/>
            <person name="Kovar C."/>
            <person name="Mata R."/>
            <person name="Mathew T."/>
            <person name="Ngo R."/>
            <person name="Nguyen L."/>
            <person name="Nguyen N."/>
            <person name="Okwuonu G."/>
            <person name="Ongeri F."/>
            <person name="Pham C."/>
            <person name="Simmons D."/>
            <person name="Wilczek-Boney K."/>
            <person name="Hale W."/>
            <person name="Jakkamsetti A."/>
            <person name="Pham P."/>
            <person name="Ruth R."/>
            <person name="San Lucas F."/>
            <person name="Warren J."/>
            <person name="Zhang J."/>
            <person name="Zhao Z."/>
            <person name="Zhou C."/>
            <person name="Zhu D."/>
            <person name="Lee S."/>
            <person name="Bess C."/>
            <person name="Blankenburg K."/>
            <person name="Forbes L."/>
            <person name="Fu Q."/>
            <person name="Gubbala S."/>
            <person name="Hirani K."/>
            <person name="Jayaseelan J.C."/>
            <person name="Lara F."/>
            <person name="Munidasa M."/>
            <person name="Palculict T."/>
            <person name="Patil S."/>
            <person name="Pu L.-L."/>
            <person name="Saada N."/>
            <person name="Tang L."/>
            <person name="Weissenberger G."/>
            <person name="Zhu Y."/>
            <person name="Hemphill L."/>
            <person name="Shang Y."/>
            <person name="Youmans B."/>
            <person name="Ayvaz T."/>
            <person name="Ross M."/>
            <person name="Santibanez J."/>
            <person name="Aqrawi P."/>
            <person name="Gross S."/>
            <person name="Joshi V."/>
            <person name="Fowler G."/>
            <person name="Nazareth L."/>
            <person name="Reid J."/>
            <person name="Worley K."/>
            <person name="Petrosino J."/>
            <person name="Highlander S."/>
            <person name="Gibbs R."/>
        </authorList>
    </citation>
    <scope>NUCLEOTIDE SEQUENCE [LARGE SCALE GENOMIC DNA]</scope>
    <source>
        <strain evidence="1 2">DSM 4582</strain>
    </source>
</reference>
<dbReference type="HOGENOM" id="CLU_3257745_0_0_6"/>
<evidence type="ECO:0000313" key="2">
    <source>
        <dbReference type="Proteomes" id="UP000005723"/>
    </source>
</evidence>
<sequence>MLFILSNYRQKNNLHLFGMFNRLSTIYHESAGYISADLLNWR</sequence>
<protein>
    <submittedName>
        <fullName evidence="1">Uncharacterized protein</fullName>
    </submittedName>
</protein>
<dbReference type="Proteomes" id="UP000005723">
    <property type="component" value="Unassembled WGS sequence"/>
</dbReference>
<accession>D4E6Z9</accession>
<dbReference type="EMBL" id="ADBY01000054">
    <property type="protein sequence ID" value="EFE94375.1"/>
    <property type="molecule type" value="Genomic_DNA"/>
</dbReference>
<keyword evidence="2" id="KW-1185">Reference proteome</keyword>